<dbReference type="PANTHER" id="PTHR43031">
    <property type="entry name" value="FAD-DEPENDENT OXIDOREDUCTASE"/>
    <property type="match status" value="1"/>
</dbReference>
<dbReference type="Pfam" id="PF00581">
    <property type="entry name" value="Rhodanese"/>
    <property type="match status" value="1"/>
</dbReference>
<dbReference type="InterPro" id="IPR036873">
    <property type="entry name" value="Rhodanese-like_dom_sf"/>
</dbReference>
<dbReference type="SUPFAM" id="SSF52821">
    <property type="entry name" value="Rhodanese/Cell cycle control phosphatase"/>
    <property type="match status" value="1"/>
</dbReference>
<reference evidence="3" key="1">
    <citation type="journal article" date="2018" name="Int. J. Syst. Evol. Microbiol.">
        <title>Neptunicella marina gen. nov., sp. nov., isolated from surface seawater.</title>
        <authorList>
            <person name="Liu X."/>
            <person name="Lai Q."/>
            <person name="Du Y."/>
            <person name="Zhang X."/>
            <person name="Liu Z."/>
            <person name="Sun F."/>
            <person name="Shao Z."/>
        </authorList>
    </citation>
    <scope>NUCLEOTIDE SEQUENCE</scope>
    <source>
        <strain evidence="3">S27-2</strain>
    </source>
</reference>
<dbReference type="InterPro" id="IPR050229">
    <property type="entry name" value="GlpE_sulfurtransferase"/>
</dbReference>
<evidence type="ECO:0000259" key="2">
    <source>
        <dbReference type="PROSITE" id="PS50206"/>
    </source>
</evidence>
<dbReference type="PANTHER" id="PTHR43031:SF18">
    <property type="entry name" value="RHODANESE-RELATED SULFURTRANSFERASES"/>
    <property type="match status" value="1"/>
</dbReference>
<feature type="domain" description="Rhodanese" evidence="2">
    <location>
        <begin position="50"/>
        <end position="141"/>
    </location>
</feature>
<evidence type="ECO:0000256" key="1">
    <source>
        <dbReference type="SAM" id="Phobius"/>
    </source>
</evidence>
<dbReference type="CDD" id="cd00158">
    <property type="entry name" value="RHOD"/>
    <property type="match status" value="1"/>
</dbReference>
<keyword evidence="4" id="KW-1185">Reference proteome</keyword>
<proteinExistence type="predicted"/>
<feature type="transmembrane region" description="Helical" evidence="1">
    <location>
        <begin position="12"/>
        <end position="32"/>
    </location>
</feature>
<comment type="caution">
    <text evidence="3">The sequence shown here is derived from an EMBL/GenBank/DDBJ whole genome shotgun (WGS) entry which is preliminary data.</text>
</comment>
<gene>
    <name evidence="3" type="ORF">H8B19_14165</name>
</gene>
<name>A0A8J6IXA1_9ALTE</name>
<dbReference type="Gene3D" id="3.40.250.10">
    <property type="entry name" value="Rhodanese-like domain"/>
    <property type="match status" value="1"/>
</dbReference>
<accession>A0A8J6IXA1</accession>
<organism evidence="3 4">
    <name type="scientific">Neptunicella marina</name>
    <dbReference type="NCBI Taxonomy" id="2125989"/>
    <lineage>
        <taxon>Bacteria</taxon>
        <taxon>Pseudomonadati</taxon>
        <taxon>Pseudomonadota</taxon>
        <taxon>Gammaproteobacteria</taxon>
        <taxon>Alteromonadales</taxon>
        <taxon>Alteromonadaceae</taxon>
        <taxon>Neptunicella</taxon>
    </lineage>
</organism>
<sequence>MQQFIEFIGNHYWLAGAWVALFFAIVFGYISANFSAVKEISTHDATLLINKQDAVVVDIRPNAEFKKGHILGAKNLKSEQVQNAEFTSLEKHKNTPIIVVCAMGMTAKKTAAQMLKAGFSQVNVLKGGMNTWVGANLPVSK</sequence>
<keyword evidence="1" id="KW-1133">Transmembrane helix</keyword>
<dbReference type="Proteomes" id="UP000601768">
    <property type="component" value="Unassembled WGS sequence"/>
</dbReference>
<dbReference type="PROSITE" id="PS50206">
    <property type="entry name" value="RHODANESE_3"/>
    <property type="match status" value="1"/>
</dbReference>
<keyword evidence="1" id="KW-0812">Transmembrane</keyword>
<keyword evidence="1" id="KW-0472">Membrane</keyword>
<protein>
    <submittedName>
        <fullName evidence="3">Rhodanese-like domain-containing protein</fullName>
    </submittedName>
</protein>
<dbReference type="AlphaFoldDB" id="A0A8J6IXA1"/>
<dbReference type="EMBL" id="JACNEP010000013">
    <property type="protein sequence ID" value="MBC3767028.1"/>
    <property type="molecule type" value="Genomic_DNA"/>
</dbReference>
<evidence type="ECO:0000313" key="3">
    <source>
        <dbReference type="EMBL" id="MBC3767028.1"/>
    </source>
</evidence>
<reference evidence="3" key="2">
    <citation type="submission" date="2020-08" db="EMBL/GenBank/DDBJ databases">
        <authorList>
            <person name="Lai Q."/>
        </authorList>
    </citation>
    <scope>NUCLEOTIDE SEQUENCE</scope>
    <source>
        <strain evidence="3">S27-2</strain>
    </source>
</reference>
<evidence type="ECO:0000313" key="4">
    <source>
        <dbReference type="Proteomes" id="UP000601768"/>
    </source>
</evidence>
<dbReference type="InterPro" id="IPR001763">
    <property type="entry name" value="Rhodanese-like_dom"/>
</dbReference>
<dbReference type="SMART" id="SM00450">
    <property type="entry name" value="RHOD"/>
    <property type="match status" value="1"/>
</dbReference>
<dbReference type="RefSeq" id="WP_186507546.1">
    <property type="nucleotide sequence ID" value="NZ_JACNEP010000013.1"/>
</dbReference>